<evidence type="ECO:0000256" key="1">
    <source>
        <dbReference type="SAM" id="MobiDB-lite"/>
    </source>
</evidence>
<dbReference type="Proteomes" id="UP000250321">
    <property type="component" value="Unassembled WGS sequence"/>
</dbReference>
<dbReference type="AlphaFoldDB" id="A0A315AZ67"/>
<proteinExistence type="predicted"/>
<comment type="caution">
    <text evidence="2">The sequence shown here is derived from an EMBL/GenBank/DDBJ whole genome shotgun (WGS) entry which is preliminary data.</text>
</comment>
<name>A0A315AZ67_PRUYE</name>
<keyword evidence="3" id="KW-1185">Reference proteome</keyword>
<feature type="region of interest" description="Disordered" evidence="1">
    <location>
        <begin position="22"/>
        <end position="42"/>
    </location>
</feature>
<gene>
    <name evidence="2" type="ORF">Pyn_07352</name>
</gene>
<feature type="compositionally biased region" description="Basic and acidic residues" evidence="1">
    <location>
        <begin position="30"/>
        <end position="42"/>
    </location>
</feature>
<evidence type="ECO:0000313" key="3">
    <source>
        <dbReference type="Proteomes" id="UP000250321"/>
    </source>
</evidence>
<accession>A0A315AZ67</accession>
<protein>
    <submittedName>
        <fullName evidence="2">Uncharacterized protein</fullName>
    </submittedName>
</protein>
<sequence length="92" mass="11068">MYLFDLRLQPCRVQSILDKVAESQGSESFRNSERYERSEKGTKNLDRHQHLIALERWTVQMESYKKDMVQKQVGLLDYFSWTHLNYKLVIGR</sequence>
<evidence type="ECO:0000313" key="2">
    <source>
        <dbReference type="EMBL" id="PQQ19536.1"/>
    </source>
</evidence>
<reference evidence="2 3" key="1">
    <citation type="submission" date="2018-02" db="EMBL/GenBank/DDBJ databases">
        <title>Draft genome of wild Prunus yedoensis var. nudiflora.</title>
        <authorList>
            <person name="Baek S."/>
            <person name="Kim J.-H."/>
            <person name="Choi K."/>
            <person name="Kim G.-B."/>
            <person name="Cho A."/>
            <person name="Jang H."/>
            <person name="Shin C.-H."/>
            <person name="Yu H.-J."/>
            <person name="Mun J.-H."/>
        </authorList>
    </citation>
    <scope>NUCLEOTIDE SEQUENCE [LARGE SCALE GENOMIC DNA]</scope>
    <source>
        <strain evidence="3">cv. Jeju island</strain>
        <tissue evidence="2">Leaf</tissue>
    </source>
</reference>
<dbReference type="EMBL" id="PJQY01000062">
    <property type="protein sequence ID" value="PQQ19536.1"/>
    <property type="molecule type" value="Genomic_DNA"/>
</dbReference>
<organism evidence="2 3">
    <name type="scientific">Prunus yedoensis var. nudiflora</name>
    <dbReference type="NCBI Taxonomy" id="2094558"/>
    <lineage>
        <taxon>Eukaryota</taxon>
        <taxon>Viridiplantae</taxon>
        <taxon>Streptophyta</taxon>
        <taxon>Embryophyta</taxon>
        <taxon>Tracheophyta</taxon>
        <taxon>Spermatophyta</taxon>
        <taxon>Magnoliopsida</taxon>
        <taxon>eudicotyledons</taxon>
        <taxon>Gunneridae</taxon>
        <taxon>Pentapetalae</taxon>
        <taxon>rosids</taxon>
        <taxon>fabids</taxon>
        <taxon>Rosales</taxon>
        <taxon>Rosaceae</taxon>
        <taxon>Amygdaloideae</taxon>
        <taxon>Amygdaleae</taxon>
        <taxon>Prunus</taxon>
    </lineage>
</organism>